<feature type="region of interest" description="Disordered" evidence="8">
    <location>
        <begin position="252"/>
        <end position="386"/>
    </location>
</feature>
<keyword evidence="7" id="KW-0456">Lyase</keyword>
<dbReference type="PANTHER" id="PTHR13604:SF0">
    <property type="entry name" value="ABASIC SITE PROCESSING PROTEIN HMCES"/>
    <property type="match status" value="1"/>
</dbReference>
<feature type="non-terminal residue" evidence="9">
    <location>
        <position position="386"/>
    </location>
</feature>
<dbReference type="GO" id="GO:0006508">
    <property type="term" value="P:proteolysis"/>
    <property type="evidence" value="ECO:0007669"/>
    <property type="project" value="UniProtKB-KW"/>
</dbReference>
<keyword evidence="6" id="KW-0238">DNA-binding</keyword>
<organism evidence="10">
    <name type="scientific">Spathaspora passalidarum (strain NRRL Y-27907 / 11-Y1)</name>
    <dbReference type="NCBI Taxonomy" id="619300"/>
    <lineage>
        <taxon>Eukaryota</taxon>
        <taxon>Fungi</taxon>
        <taxon>Dikarya</taxon>
        <taxon>Ascomycota</taxon>
        <taxon>Saccharomycotina</taxon>
        <taxon>Pichiomycetes</taxon>
        <taxon>Debaryomycetaceae</taxon>
        <taxon>Spathaspora</taxon>
    </lineage>
</organism>
<protein>
    <recommendedName>
        <fullName evidence="11">DUF159-domain-containing protein</fullName>
    </recommendedName>
</protein>
<keyword evidence="2" id="KW-0645">Protease</keyword>
<dbReference type="SUPFAM" id="SSF143081">
    <property type="entry name" value="BB1717-like"/>
    <property type="match status" value="1"/>
</dbReference>
<gene>
    <name evidence="9" type="ORF">SPAPADRAFT_145639</name>
</gene>
<keyword evidence="3" id="KW-0227">DNA damage</keyword>
<evidence type="ECO:0000256" key="6">
    <source>
        <dbReference type="ARBA" id="ARBA00023125"/>
    </source>
</evidence>
<evidence type="ECO:0000256" key="2">
    <source>
        <dbReference type="ARBA" id="ARBA00022670"/>
    </source>
</evidence>
<dbReference type="InParanoid" id="G3AFG1"/>
<dbReference type="OMA" id="SYNKGPQ"/>
<accession>G3AFG1</accession>
<reference evidence="9 10" key="1">
    <citation type="journal article" date="2011" name="Proc. Natl. Acad. Sci. U.S.A.">
        <title>Comparative genomics of xylose-fermenting fungi for enhanced biofuel production.</title>
        <authorList>
            <person name="Wohlbach D.J."/>
            <person name="Kuo A."/>
            <person name="Sato T.K."/>
            <person name="Potts K.M."/>
            <person name="Salamov A.A."/>
            <person name="LaButti K.M."/>
            <person name="Sun H."/>
            <person name="Clum A."/>
            <person name="Pangilinan J.L."/>
            <person name="Lindquist E.A."/>
            <person name="Lucas S."/>
            <person name="Lapidus A."/>
            <person name="Jin M."/>
            <person name="Gunawan C."/>
            <person name="Balan V."/>
            <person name="Dale B.E."/>
            <person name="Jeffries T.W."/>
            <person name="Zinkel R."/>
            <person name="Barry K.W."/>
            <person name="Grigoriev I.V."/>
            <person name="Gasch A.P."/>
        </authorList>
    </citation>
    <scope>NUCLEOTIDE SEQUENCE [LARGE SCALE GENOMIC DNA]</scope>
    <source>
        <strain evidence="10">NRRL Y-27907 / 11-Y1</strain>
    </source>
</reference>
<proteinExistence type="inferred from homology"/>
<dbReference type="HOGENOM" id="CLU_035990_0_0_1"/>
<dbReference type="KEGG" id="spaa:SPAPADRAFT_145639"/>
<dbReference type="GO" id="GO:0008233">
    <property type="term" value="F:peptidase activity"/>
    <property type="evidence" value="ECO:0007669"/>
    <property type="project" value="UniProtKB-KW"/>
</dbReference>
<dbReference type="GO" id="GO:0003697">
    <property type="term" value="F:single-stranded DNA binding"/>
    <property type="evidence" value="ECO:0007669"/>
    <property type="project" value="InterPro"/>
</dbReference>
<dbReference type="EMBL" id="GL996499">
    <property type="protein sequence ID" value="EGW34950.1"/>
    <property type="molecule type" value="Genomic_DNA"/>
</dbReference>
<feature type="region of interest" description="Disordered" evidence="8">
    <location>
        <begin position="57"/>
        <end position="76"/>
    </location>
</feature>
<feature type="compositionally biased region" description="Acidic residues" evidence="8">
    <location>
        <begin position="308"/>
        <end position="318"/>
    </location>
</feature>
<dbReference type="InterPro" id="IPR036590">
    <property type="entry name" value="SRAP-like"/>
</dbReference>
<feature type="compositionally biased region" description="Polar residues" evidence="8">
    <location>
        <begin position="255"/>
        <end position="267"/>
    </location>
</feature>
<feature type="compositionally biased region" description="Basic and acidic residues" evidence="8">
    <location>
        <begin position="268"/>
        <end position="293"/>
    </location>
</feature>
<keyword evidence="10" id="KW-1185">Reference proteome</keyword>
<evidence type="ECO:0000256" key="4">
    <source>
        <dbReference type="ARBA" id="ARBA00022801"/>
    </source>
</evidence>
<dbReference type="InterPro" id="IPR003738">
    <property type="entry name" value="SRAP"/>
</dbReference>
<dbReference type="Gene3D" id="3.90.1680.10">
    <property type="entry name" value="SOS response associated peptidase-like"/>
    <property type="match status" value="1"/>
</dbReference>
<dbReference type="OrthoDB" id="2111841at2759"/>
<evidence type="ECO:0000256" key="5">
    <source>
        <dbReference type="ARBA" id="ARBA00023124"/>
    </source>
</evidence>
<dbReference type="GO" id="GO:0016829">
    <property type="term" value="F:lyase activity"/>
    <property type="evidence" value="ECO:0007669"/>
    <property type="project" value="UniProtKB-KW"/>
</dbReference>
<dbReference type="eggNOG" id="KOG2618">
    <property type="taxonomic scope" value="Eukaryota"/>
</dbReference>
<evidence type="ECO:0000313" key="10">
    <source>
        <dbReference type="Proteomes" id="UP000000709"/>
    </source>
</evidence>
<name>G3AFG1_SPAPN</name>
<sequence length="386" mass="44138">MARVELDATRVQDWYPSYNIAPTNSALIVYKVQSQDSGINQKYVLEPSKFGLLPSWARPKDPTPVNKGTPNEGPQYSREIQRYQGKYFNCRRESLQEHQPQWNASRKHRCVVPIQGYFEWLKTKGDKIPYYVHSKKSALVYLAGFYSHNSNYENYRNNSDFLSSFTIITAPALKTDTHDISWLHDRKPVFLAPGSKEWDDWLDPSKNWEDSMIETCLNSAANKAYADIEGYPVSKKVGVPSNNGEDVIERVESKPQASISSFFQPQKKQPELKVEPTDEKIKQEDDNSKNDDVDVKEEDYLDGLDAPEINEGESEEEEPVKQETEQDEKVEEDAVGKEEREEDAAKGDPEAKDEVEQEVKADEERLEQEAAEKDKEAAKEEEGDAA</sequence>
<evidence type="ECO:0008006" key="11">
    <source>
        <dbReference type="Google" id="ProtNLM"/>
    </source>
</evidence>
<dbReference type="RefSeq" id="XP_007372362.1">
    <property type="nucleotide sequence ID" value="XM_007372300.1"/>
</dbReference>
<keyword evidence="4" id="KW-0378">Hydrolase</keyword>
<dbReference type="FunCoup" id="G3AFG1">
    <property type="interactions" value="616"/>
</dbReference>
<evidence type="ECO:0000256" key="8">
    <source>
        <dbReference type="SAM" id="MobiDB-lite"/>
    </source>
</evidence>
<evidence type="ECO:0000313" key="9">
    <source>
        <dbReference type="EMBL" id="EGW34950.1"/>
    </source>
</evidence>
<comment type="similarity">
    <text evidence="1">Belongs to the SOS response-associated peptidase family.</text>
</comment>
<dbReference type="AlphaFoldDB" id="G3AFG1"/>
<dbReference type="Proteomes" id="UP000000709">
    <property type="component" value="Unassembled WGS sequence"/>
</dbReference>
<dbReference type="GeneID" id="18870693"/>
<feature type="compositionally biased region" description="Basic and acidic residues" evidence="8">
    <location>
        <begin position="332"/>
        <end position="380"/>
    </location>
</feature>
<dbReference type="PANTHER" id="PTHR13604">
    <property type="entry name" value="DC12-RELATED"/>
    <property type="match status" value="1"/>
</dbReference>
<evidence type="ECO:0000256" key="7">
    <source>
        <dbReference type="ARBA" id="ARBA00023239"/>
    </source>
</evidence>
<evidence type="ECO:0000256" key="3">
    <source>
        <dbReference type="ARBA" id="ARBA00022763"/>
    </source>
</evidence>
<dbReference type="GO" id="GO:0106300">
    <property type="term" value="P:protein-DNA covalent cross-linking repair"/>
    <property type="evidence" value="ECO:0007669"/>
    <property type="project" value="InterPro"/>
</dbReference>
<keyword evidence="5" id="KW-0190">Covalent protein-DNA linkage</keyword>
<evidence type="ECO:0000256" key="1">
    <source>
        <dbReference type="ARBA" id="ARBA00008136"/>
    </source>
</evidence>
<dbReference type="Pfam" id="PF02586">
    <property type="entry name" value="SRAP"/>
    <property type="match status" value="1"/>
</dbReference>